<feature type="binding site" evidence="8">
    <location>
        <position position="155"/>
    </location>
    <ligand>
        <name>[4Fe-4S] cluster</name>
        <dbReference type="ChEBI" id="CHEBI:49883"/>
        <label>2</label>
        <note>4Fe-4S-S-AdoMet</note>
    </ligand>
</feature>
<evidence type="ECO:0000256" key="7">
    <source>
        <dbReference type="ARBA" id="ARBA00023014"/>
    </source>
</evidence>
<dbReference type="Gene3D" id="3.80.30.20">
    <property type="entry name" value="tm_1862 like domain"/>
    <property type="match status" value="1"/>
</dbReference>
<dbReference type="SFLD" id="SFLDF00274">
    <property type="entry name" value="ribosomal_protein_S12_methylth"/>
    <property type="match status" value="1"/>
</dbReference>
<dbReference type="PANTHER" id="PTHR43837">
    <property type="entry name" value="RIBOSOMAL PROTEIN S12 METHYLTHIOTRANSFERASE RIMO"/>
    <property type="match status" value="1"/>
</dbReference>
<dbReference type="EMBL" id="CP101637">
    <property type="protein sequence ID" value="WMT81402.1"/>
    <property type="molecule type" value="Genomic_DNA"/>
</dbReference>
<name>A0ABY9Q486_9FIRM</name>
<feature type="binding site" evidence="8">
    <location>
        <position position="47"/>
    </location>
    <ligand>
        <name>[4Fe-4S] cluster</name>
        <dbReference type="ChEBI" id="CHEBI:49883"/>
        <label>1</label>
    </ligand>
</feature>
<dbReference type="InterPro" id="IPR007197">
    <property type="entry name" value="rSAM"/>
</dbReference>
<dbReference type="InterPro" id="IPR058240">
    <property type="entry name" value="rSAM_sf"/>
</dbReference>
<evidence type="ECO:0000259" key="10">
    <source>
        <dbReference type="PROSITE" id="PS51449"/>
    </source>
</evidence>
<dbReference type="InterPro" id="IPR023404">
    <property type="entry name" value="rSAM_horseshoe"/>
</dbReference>
<comment type="cofactor">
    <cofactor evidence="8">
        <name>[4Fe-4S] cluster</name>
        <dbReference type="ChEBI" id="CHEBI:49883"/>
    </cofactor>
    <text evidence="8">Binds 2 [4Fe-4S] clusters. One cluster is coordinated with 3 cysteines and an exchangeable S-adenosyl-L-methionine.</text>
</comment>
<dbReference type="InterPro" id="IPR005840">
    <property type="entry name" value="Ribosomal_uS12_MeSTrfase_RimO"/>
</dbReference>
<keyword evidence="3 8" id="KW-0808">Transferase</keyword>
<evidence type="ECO:0000313" key="12">
    <source>
        <dbReference type="EMBL" id="WMT81402.1"/>
    </source>
</evidence>
<comment type="catalytic activity">
    <reaction evidence="8">
        <text>L-aspartate(89)-[ribosomal protein uS12]-hydrogen + (sulfur carrier)-SH + AH2 + 2 S-adenosyl-L-methionine = 3-methylsulfanyl-L-aspartate(89)-[ribosomal protein uS12]-hydrogen + (sulfur carrier)-H + 5'-deoxyadenosine + L-methionine + A + S-adenosyl-L-homocysteine + 2 H(+)</text>
        <dbReference type="Rhea" id="RHEA:37087"/>
        <dbReference type="Rhea" id="RHEA-COMP:10460"/>
        <dbReference type="Rhea" id="RHEA-COMP:10461"/>
        <dbReference type="Rhea" id="RHEA-COMP:14737"/>
        <dbReference type="Rhea" id="RHEA-COMP:14739"/>
        <dbReference type="ChEBI" id="CHEBI:13193"/>
        <dbReference type="ChEBI" id="CHEBI:15378"/>
        <dbReference type="ChEBI" id="CHEBI:17319"/>
        <dbReference type="ChEBI" id="CHEBI:17499"/>
        <dbReference type="ChEBI" id="CHEBI:29917"/>
        <dbReference type="ChEBI" id="CHEBI:29961"/>
        <dbReference type="ChEBI" id="CHEBI:57844"/>
        <dbReference type="ChEBI" id="CHEBI:57856"/>
        <dbReference type="ChEBI" id="CHEBI:59789"/>
        <dbReference type="ChEBI" id="CHEBI:64428"/>
        <dbReference type="ChEBI" id="CHEBI:73599"/>
        <dbReference type="EC" id="2.8.4.4"/>
    </reaction>
</comment>
<keyword evidence="2 8" id="KW-0963">Cytoplasm</keyword>
<accession>A0ABY9Q486</accession>
<evidence type="ECO:0000256" key="6">
    <source>
        <dbReference type="ARBA" id="ARBA00023004"/>
    </source>
</evidence>
<dbReference type="Gene3D" id="2.40.50.140">
    <property type="entry name" value="Nucleic acid-binding proteins"/>
    <property type="match status" value="1"/>
</dbReference>
<keyword evidence="6 8" id="KW-0408">Iron</keyword>
<dbReference type="GO" id="GO:0103039">
    <property type="term" value="F:protein methylthiotransferase activity"/>
    <property type="evidence" value="ECO:0007669"/>
    <property type="project" value="UniProtKB-EC"/>
</dbReference>
<dbReference type="InterPro" id="IPR012340">
    <property type="entry name" value="NA-bd_OB-fold"/>
</dbReference>
<feature type="binding site" evidence="8">
    <location>
        <position position="81"/>
    </location>
    <ligand>
        <name>[4Fe-4S] cluster</name>
        <dbReference type="ChEBI" id="CHEBI:49883"/>
        <label>1</label>
    </ligand>
</feature>
<dbReference type="Pfam" id="PF00919">
    <property type="entry name" value="UPF0004"/>
    <property type="match status" value="1"/>
</dbReference>
<feature type="domain" description="MTTase N-terminal" evidence="10">
    <location>
        <begin position="2"/>
        <end position="118"/>
    </location>
</feature>
<sequence>MLKIALESLGCSKNLVDAEIMMGILNKKGYKLTGDFDEADIILVNTCGFIESAKQESIETIIEFANLKETGNLKLLIVTGCLAQRYSDELKEEIPEIDAIVGTGSYQSIDEILENLQKEKQVVSLNDIEVVYNEDLPRYVSTPEYMAYIKISEGCDKHCTYCIIPKLRGKQKSRKIEDIVAEAKNLAQGGVKELVVIAQDSTMYGSDIYGDARLPQLLEELAKIEGLKWIRIMYSYPESITKELIDVIKRNDNICSYFDMPIQHASNKILKLMNRQTTKEELLDKINMIRTVIPDATLRTTLITGFPGEDERDFEELVEFVKEVKFDKLGVFPYSREEGTAADNLPNHLEQEVKEERRDVIMMVQQSISEEINQSKIGKTYEVLIEEQIEDNVYIGRTQLDAEEIDSIVYVKSHTDLEPGDFVNVKINTALEYDLMGDIQDEFTK</sequence>
<keyword evidence="1 8" id="KW-0004">4Fe-4S</keyword>
<keyword evidence="5 8" id="KW-0479">Metal-binding</keyword>
<dbReference type="Pfam" id="PF04055">
    <property type="entry name" value="Radical_SAM"/>
    <property type="match status" value="1"/>
</dbReference>
<dbReference type="PROSITE" id="PS51449">
    <property type="entry name" value="MTTASE_N"/>
    <property type="match status" value="1"/>
</dbReference>
<gene>
    <name evidence="8 12" type="primary">rimO</name>
    <name evidence="12" type="ORF">TEMA_17420</name>
</gene>
<keyword evidence="13" id="KW-1185">Reference proteome</keyword>
<dbReference type="InterPro" id="IPR013848">
    <property type="entry name" value="Methylthiotransferase_N"/>
</dbReference>
<dbReference type="SMART" id="SM00729">
    <property type="entry name" value="Elp3"/>
    <property type="match status" value="1"/>
</dbReference>
<dbReference type="InterPro" id="IPR005839">
    <property type="entry name" value="Methylthiotransferase"/>
</dbReference>
<proteinExistence type="inferred from homology"/>
<comment type="function">
    <text evidence="8">Catalyzes the methylthiolation of an aspartic acid residue of ribosomal protein uS12.</text>
</comment>
<keyword evidence="12" id="KW-0689">Ribosomal protein</keyword>
<dbReference type="InterPro" id="IPR038135">
    <property type="entry name" value="Methylthiotransferase_N_sf"/>
</dbReference>
<dbReference type="Gene3D" id="3.40.50.12160">
    <property type="entry name" value="Methylthiotransferase, N-terminal domain"/>
    <property type="match status" value="1"/>
</dbReference>
<dbReference type="SFLD" id="SFLDG01082">
    <property type="entry name" value="B12-binding_domain_containing"/>
    <property type="match status" value="1"/>
</dbReference>
<dbReference type="EC" id="2.8.4.4" evidence="8"/>
<dbReference type="SFLD" id="SFLDS00029">
    <property type="entry name" value="Radical_SAM"/>
    <property type="match status" value="1"/>
</dbReference>
<dbReference type="GO" id="GO:0005840">
    <property type="term" value="C:ribosome"/>
    <property type="evidence" value="ECO:0007669"/>
    <property type="project" value="UniProtKB-KW"/>
</dbReference>
<dbReference type="InterPro" id="IPR006638">
    <property type="entry name" value="Elp3/MiaA/NifB-like_rSAM"/>
</dbReference>
<feature type="binding site" evidence="8">
    <location>
        <position position="159"/>
    </location>
    <ligand>
        <name>[4Fe-4S] cluster</name>
        <dbReference type="ChEBI" id="CHEBI:49883"/>
        <label>2</label>
        <note>4Fe-4S-S-AdoMet</note>
    </ligand>
</feature>
<dbReference type="SFLD" id="SFLDG01061">
    <property type="entry name" value="methylthiotransferase"/>
    <property type="match status" value="1"/>
</dbReference>
<evidence type="ECO:0000256" key="8">
    <source>
        <dbReference type="HAMAP-Rule" id="MF_01865"/>
    </source>
</evidence>
<dbReference type="HAMAP" id="MF_01865">
    <property type="entry name" value="MTTase_RimO"/>
    <property type="match status" value="1"/>
</dbReference>
<evidence type="ECO:0000313" key="13">
    <source>
        <dbReference type="Proteomes" id="UP001235030"/>
    </source>
</evidence>
<dbReference type="NCBIfam" id="TIGR01125">
    <property type="entry name" value="30S ribosomal protein S12 methylthiotransferase RimO"/>
    <property type="match status" value="1"/>
</dbReference>
<dbReference type="PROSITE" id="PS51918">
    <property type="entry name" value="RADICAL_SAM"/>
    <property type="match status" value="1"/>
</dbReference>
<comment type="similarity">
    <text evidence="8">Belongs to the methylthiotransferase family. RimO subfamily.</text>
</comment>
<feature type="domain" description="TRAM" evidence="9">
    <location>
        <begin position="374"/>
        <end position="441"/>
    </location>
</feature>
<evidence type="ECO:0000256" key="2">
    <source>
        <dbReference type="ARBA" id="ARBA00022490"/>
    </source>
</evidence>
<organism evidence="12 13">
    <name type="scientific">Terrisporobacter mayombei</name>
    <dbReference type="NCBI Taxonomy" id="1541"/>
    <lineage>
        <taxon>Bacteria</taxon>
        <taxon>Bacillati</taxon>
        <taxon>Bacillota</taxon>
        <taxon>Clostridia</taxon>
        <taxon>Peptostreptococcales</taxon>
        <taxon>Peptostreptococcaceae</taxon>
        <taxon>Terrisporobacter</taxon>
    </lineage>
</organism>
<feature type="domain" description="Radical SAM core" evidence="11">
    <location>
        <begin position="141"/>
        <end position="371"/>
    </location>
</feature>
<keyword evidence="4 8" id="KW-0949">S-adenosyl-L-methionine</keyword>
<dbReference type="CDD" id="cd01335">
    <property type="entry name" value="Radical_SAM"/>
    <property type="match status" value="1"/>
</dbReference>
<evidence type="ECO:0000256" key="1">
    <source>
        <dbReference type="ARBA" id="ARBA00022485"/>
    </source>
</evidence>
<dbReference type="PROSITE" id="PS01278">
    <property type="entry name" value="MTTASE_RADICAL"/>
    <property type="match status" value="1"/>
</dbReference>
<evidence type="ECO:0000259" key="11">
    <source>
        <dbReference type="PROSITE" id="PS51918"/>
    </source>
</evidence>
<feature type="binding site" evidence="8">
    <location>
        <position position="162"/>
    </location>
    <ligand>
        <name>[4Fe-4S] cluster</name>
        <dbReference type="ChEBI" id="CHEBI:49883"/>
        <label>2</label>
        <note>4Fe-4S-S-AdoMet</note>
    </ligand>
</feature>
<evidence type="ECO:0000256" key="5">
    <source>
        <dbReference type="ARBA" id="ARBA00022723"/>
    </source>
</evidence>
<protein>
    <recommendedName>
        <fullName evidence="8">Ribosomal protein uS12 methylthiotransferase RimO</fullName>
        <shortName evidence="8">uS12 MTTase</shortName>
        <shortName evidence="8">uS12 methylthiotransferase</shortName>
        <ecNumber evidence="8">2.8.4.4</ecNumber>
    </recommendedName>
    <alternativeName>
        <fullName evidence="8">Ribosomal protein uS12 (aspartate-C(3))-methylthiotransferase</fullName>
    </alternativeName>
    <alternativeName>
        <fullName evidence="8">Ribosome maturation factor RimO</fullName>
    </alternativeName>
</protein>
<comment type="subcellular location">
    <subcellularLocation>
        <location evidence="8">Cytoplasm</location>
    </subcellularLocation>
</comment>
<dbReference type="RefSeq" id="WP_228103559.1">
    <property type="nucleotide sequence ID" value="NZ_CP101637.1"/>
</dbReference>
<feature type="binding site" evidence="8">
    <location>
        <position position="11"/>
    </location>
    <ligand>
        <name>[4Fe-4S] cluster</name>
        <dbReference type="ChEBI" id="CHEBI:49883"/>
        <label>1</label>
    </ligand>
</feature>
<dbReference type="SUPFAM" id="SSF102114">
    <property type="entry name" value="Radical SAM enzymes"/>
    <property type="match status" value="1"/>
</dbReference>
<dbReference type="Proteomes" id="UP001235030">
    <property type="component" value="Chromosome"/>
</dbReference>
<dbReference type="PANTHER" id="PTHR43837:SF1">
    <property type="entry name" value="RIBOSOMAL PROTEIN US12 METHYLTHIOTRANSFERASE RIMO"/>
    <property type="match status" value="1"/>
</dbReference>
<evidence type="ECO:0000256" key="4">
    <source>
        <dbReference type="ARBA" id="ARBA00022691"/>
    </source>
</evidence>
<dbReference type="Pfam" id="PF18693">
    <property type="entry name" value="TRAM_2"/>
    <property type="match status" value="1"/>
</dbReference>
<keyword evidence="7 8" id="KW-0411">Iron-sulfur</keyword>
<dbReference type="InterPro" id="IPR020612">
    <property type="entry name" value="Methylthiotransferase_CS"/>
</dbReference>
<evidence type="ECO:0000259" key="9">
    <source>
        <dbReference type="PROSITE" id="PS50926"/>
    </source>
</evidence>
<dbReference type="PROSITE" id="PS50926">
    <property type="entry name" value="TRAM"/>
    <property type="match status" value="1"/>
</dbReference>
<dbReference type="NCBIfam" id="TIGR00089">
    <property type="entry name" value="MiaB/RimO family radical SAM methylthiotransferase"/>
    <property type="match status" value="1"/>
</dbReference>
<reference evidence="12 13" key="1">
    <citation type="submission" date="2022-07" db="EMBL/GenBank/DDBJ databases">
        <title>Genome sequence of Terrisporobacter mayombei DSM6539.</title>
        <authorList>
            <person name="Boeer T."/>
            <person name="Bengelsdorf F.R."/>
            <person name="Daniel R."/>
            <person name="Poehlein A."/>
        </authorList>
    </citation>
    <scope>NUCLEOTIDE SEQUENCE [LARGE SCALE GENOMIC DNA]</scope>
    <source>
        <strain evidence="12 13">DSM 6539</strain>
    </source>
</reference>
<dbReference type="InterPro" id="IPR002792">
    <property type="entry name" value="TRAM_dom"/>
</dbReference>
<keyword evidence="12" id="KW-0687">Ribonucleoprotein</keyword>
<evidence type="ECO:0000256" key="3">
    <source>
        <dbReference type="ARBA" id="ARBA00022679"/>
    </source>
</evidence>